<reference evidence="1" key="1">
    <citation type="journal article" date="2017" name="J. Phycol.">
        <title>Analysis of chloroplast genomes and a supermatrix inform reclassification of the Rhodomelaceae (Rhodophyta).</title>
        <authorList>
            <person name="Diaz-Tapia P."/>
            <person name="Maggs C.A."/>
            <person name="West J.A."/>
            <person name="Verbruggen H."/>
        </authorList>
    </citation>
    <scope>NUCLEOTIDE SEQUENCE</scope>
    <source>
        <strain evidence="1">JW3660</strain>
    </source>
</reference>
<proteinExistence type="predicted"/>
<dbReference type="RefSeq" id="YP_009393049.1">
    <property type="nucleotide sequence ID" value="NC_035266.1"/>
</dbReference>
<dbReference type="GeneID" id="33354684"/>
<keyword evidence="1" id="KW-0150">Chloroplast</keyword>
<sequence>MNYCSSLLLSLLIKYNIIIKYKQYIKKYLKNYLL</sequence>
<organism evidence="1">
    <name type="scientific">Bostrychia moritziana</name>
    <name type="common">Red alga</name>
    <name type="synonym">Polysiphonia moritziana</name>
    <dbReference type="NCBI Taxonomy" id="103713"/>
    <lineage>
        <taxon>Eukaryota</taxon>
        <taxon>Rhodophyta</taxon>
        <taxon>Florideophyceae</taxon>
        <taxon>Rhodymeniophycidae</taxon>
        <taxon>Ceramiales</taxon>
        <taxon>Rhodomelaceae</taxon>
        <taxon>Bostrychia</taxon>
    </lineage>
</organism>
<keyword evidence="1" id="KW-0934">Plastid</keyword>
<gene>
    <name evidence="1" type="primary">orf34</name>
</gene>
<dbReference type="AlphaFoldDB" id="A0A1Z1M6Z7"/>
<geneLocation type="chloroplast" evidence="1"/>
<dbReference type="EMBL" id="MF101419">
    <property type="protein sequence ID" value="ARW61611.1"/>
    <property type="molecule type" value="Genomic_DNA"/>
</dbReference>
<accession>A0A1Z1M6Z7</accession>
<evidence type="ECO:0000313" key="1">
    <source>
        <dbReference type="EMBL" id="ARW61611.1"/>
    </source>
</evidence>
<name>A0A1Z1M6Z7_BOSMO</name>
<protein>
    <submittedName>
        <fullName evidence="1">Uncharacterized protein</fullName>
    </submittedName>
</protein>